<proteinExistence type="predicted"/>
<dbReference type="AlphaFoldDB" id="A0A0K2TK31"/>
<name>A0A0K2TK31_LEPSM</name>
<organism evidence="1">
    <name type="scientific">Lepeophtheirus salmonis</name>
    <name type="common">Salmon louse</name>
    <name type="synonym">Caligus salmonis</name>
    <dbReference type="NCBI Taxonomy" id="72036"/>
    <lineage>
        <taxon>Eukaryota</taxon>
        <taxon>Metazoa</taxon>
        <taxon>Ecdysozoa</taxon>
        <taxon>Arthropoda</taxon>
        <taxon>Crustacea</taxon>
        <taxon>Multicrustacea</taxon>
        <taxon>Hexanauplia</taxon>
        <taxon>Copepoda</taxon>
        <taxon>Siphonostomatoida</taxon>
        <taxon>Caligidae</taxon>
        <taxon>Lepeophtheirus</taxon>
    </lineage>
</organism>
<accession>A0A0K2TK31</accession>
<protein>
    <submittedName>
        <fullName evidence="1">Uncharacterized protein</fullName>
    </submittedName>
</protein>
<sequence length="93" mass="10807">MYKKLTQKNLDQNSHSFMKRIHNSGIEFLFHHFPISGTGTYSINKVEIYLFRSLATLLVFDNPNDNIPCSSSLRLSLQRNRVDEHANVCSDYE</sequence>
<evidence type="ECO:0000313" key="1">
    <source>
        <dbReference type="EMBL" id="CDW26388.1"/>
    </source>
</evidence>
<reference evidence="1" key="1">
    <citation type="submission" date="2014-05" db="EMBL/GenBank/DDBJ databases">
        <authorList>
            <person name="Chronopoulou M."/>
        </authorList>
    </citation>
    <scope>NUCLEOTIDE SEQUENCE</scope>
    <source>
        <tissue evidence="1">Whole organism</tissue>
    </source>
</reference>
<dbReference type="EMBL" id="HACA01009027">
    <property type="protein sequence ID" value="CDW26388.1"/>
    <property type="molecule type" value="Transcribed_RNA"/>
</dbReference>